<dbReference type="InterPro" id="IPR043133">
    <property type="entry name" value="GTP-CH-I_C/QueF"/>
</dbReference>
<evidence type="ECO:0000256" key="2">
    <source>
        <dbReference type="ARBA" id="ARBA00005013"/>
    </source>
</evidence>
<evidence type="ECO:0000313" key="10">
    <source>
        <dbReference type="Proteomes" id="UP000076727"/>
    </source>
</evidence>
<feature type="domain" description="Dihydroneopterin aldolase/epimerase" evidence="8">
    <location>
        <begin position="146"/>
        <end position="250"/>
    </location>
</feature>
<evidence type="ECO:0000259" key="8">
    <source>
        <dbReference type="SMART" id="SM00905"/>
    </source>
</evidence>
<keyword evidence="5" id="KW-0289">Folate biosynthesis</keyword>
<comment type="similarity">
    <text evidence="3">Belongs to the DHNA family.</text>
</comment>
<evidence type="ECO:0000256" key="5">
    <source>
        <dbReference type="ARBA" id="ARBA00022909"/>
    </source>
</evidence>
<dbReference type="InterPro" id="IPR006156">
    <property type="entry name" value="Dihydroneopterin_aldolase"/>
</dbReference>
<evidence type="ECO:0000256" key="1">
    <source>
        <dbReference type="ARBA" id="ARBA00001353"/>
    </source>
</evidence>
<proteinExistence type="inferred from homology"/>
<comment type="catalytic activity">
    <reaction evidence="1">
        <text>7,8-dihydroneopterin = 6-hydroxymethyl-7,8-dihydropterin + glycolaldehyde</text>
        <dbReference type="Rhea" id="RHEA:10540"/>
        <dbReference type="ChEBI" id="CHEBI:17001"/>
        <dbReference type="ChEBI" id="CHEBI:17071"/>
        <dbReference type="ChEBI" id="CHEBI:44841"/>
        <dbReference type="EC" id="4.1.2.25"/>
    </reaction>
</comment>
<dbReference type="EC" id="4.1.2.25" evidence="4"/>
<feature type="domain" description="Dihydroneopterin aldolase/epimerase" evidence="8">
    <location>
        <begin position="12"/>
        <end position="129"/>
    </location>
</feature>
<evidence type="ECO:0000256" key="6">
    <source>
        <dbReference type="ARBA" id="ARBA00023239"/>
    </source>
</evidence>
<evidence type="ECO:0000313" key="9">
    <source>
        <dbReference type="EMBL" id="KZT69421.1"/>
    </source>
</evidence>
<dbReference type="PANTHER" id="PTHR42844">
    <property type="entry name" value="DIHYDRONEOPTERIN ALDOLASE 1-RELATED"/>
    <property type="match status" value="1"/>
</dbReference>
<dbReference type="InterPro" id="IPR006157">
    <property type="entry name" value="FolB_dom"/>
</dbReference>
<dbReference type="OrthoDB" id="5425486at2759"/>
<reference evidence="9 10" key="1">
    <citation type="journal article" date="2016" name="Mol. Biol. Evol.">
        <title>Comparative Genomics of Early-Diverging Mushroom-Forming Fungi Provides Insights into the Origins of Lignocellulose Decay Capabilities.</title>
        <authorList>
            <person name="Nagy L.G."/>
            <person name="Riley R."/>
            <person name="Tritt A."/>
            <person name="Adam C."/>
            <person name="Daum C."/>
            <person name="Floudas D."/>
            <person name="Sun H."/>
            <person name="Yadav J.S."/>
            <person name="Pangilinan J."/>
            <person name="Larsson K.H."/>
            <person name="Matsuura K."/>
            <person name="Barry K."/>
            <person name="Labutti K."/>
            <person name="Kuo R."/>
            <person name="Ohm R.A."/>
            <person name="Bhattacharya S.S."/>
            <person name="Shirouzu T."/>
            <person name="Yoshinaga Y."/>
            <person name="Martin F.M."/>
            <person name="Grigoriev I.V."/>
            <person name="Hibbett D.S."/>
        </authorList>
    </citation>
    <scope>NUCLEOTIDE SEQUENCE [LARGE SCALE GENOMIC DNA]</scope>
    <source>
        <strain evidence="9 10">L-15889</strain>
    </source>
</reference>
<accession>A0A165QG00</accession>
<dbReference type="PANTHER" id="PTHR42844:SF1">
    <property type="entry name" value="DIHYDRONEOPTERIN ALDOLASE 1-RELATED"/>
    <property type="match status" value="1"/>
</dbReference>
<dbReference type="STRING" id="1314783.A0A165QG00"/>
<dbReference type="Proteomes" id="UP000076727">
    <property type="component" value="Unassembled WGS sequence"/>
</dbReference>
<dbReference type="GO" id="GO:0004150">
    <property type="term" value="F:dihydroneopterin aldolase activity"/>
    <property type="evidence" value="ECO:0007669"/>
    <property type="project" value="UniProtKB-EC"/>
</dbReference>
<dbReference type="Gene3D" id="3.30.1130.10">
    <property type="match status" value="2"/>
</dbReference>
<dbReference type="EMBL" id="KV429058">
    <property type="protein sequence ID" value="KZT69421.1"/>
    <property type="molecule type" value="Genomic_DNA"/>
</dbReference>
<name>A0A165QG00_9APHY</name>
<evidence type="ECO:0000256" key="7">
    <source>
        <dbReference type="ARBA" id="ARBA00032903"/>
    </source>
</evidence>
<dbReference type="GO" id="GO:0005737">
    <property type="term" value="C:cytoplasm"/>
    <property type="evidence" value="ECO:0007669"/>
    <property type="project" value="TreeGrafter"/>
</dbReference>
<dbReference type="SUPFAM" id="SSF55620">
    <property type="entry name" value="Tetrahydrobiopterin biosynthesis enzymes-like"/>
    <property type="match status" value="2"/>
</dbReference>
<protein>
    <recommendedName>
        <fullName evidence="4">dihydroneopterin aldolase</fullName>
        <ecNumber evidence="4">4.1.2.25</ecNumber>
    </recommendedName>
    <alternativeName>
        <fullName evidence="7">7,8-dihydroneopterin aldolase</fullName>
    </alternativeName>
</protein>
<dbReference type="GO" id="GO:0046656">
    <property type="term" value="P:folic acid biosynthetic process"/>
    <property type="evidence" value="ECO:0007669"/>
    <property type="project" value="UniProtKB-KW"/>
</dbReference>
<evidence type="ECO:0000256" key="3">
    <source>
        <dbReference type="ARBA" id="ARBA00005708"/>
    </source>
</evidence>
<gene>
    <name evidence="9" type="ORF">DAEQUDRAFT_265095</name>
</gene>
<evidence type="ECO:0000256" key="4">
    <source>
        <dbReference type="ARBA" id="ARBA00013043"/>
    </source>
</evidence>
<organism evidence="9 10">
    <name type="scientific">Daedalea quercina L-15889</name>
    <dbReference type="NCBI Taxonomy" id="1314783"/>
    <lineage>
        <taxon>Eukaryota</taxon>
        <taxon>Fungi</taxon>
        <taxon>Dikarya</taxon>
        <taxon>Basidiomycota</taxon>
        <taxon>Agaricomycotina</taxon>
        <taxon>Agaricomycetes</taxon>
        <taxon>Polyporales</taxon>
        <taxon>Fomitopsis</taxon>
    </lineage>
</organism>
<comment type="pathway">
    <text evidence="2">Cofactor biosynthesis; tetrahydrofolate biosynthesis; 2-amino-4-hydroxy-6-hydroxymethyl-7,8-dihydropteridine diphosphate from 7,8-dihydroneopterin triphosphate: step 3/4.</text>
</comment>
<dbReference type="SMART" id="SM00905">
    <property type="entry name" value="FolB"/>
    <property type="match status" value="2"/>
</dbReference>
<dbReference type="Pfam" id="PF02152">
    <property type="entry name" value="FolB"/>
    <property type="match status" value="2"/>
</dbReference>
<dbReference type="AlphaFoldDB" id="A0A165QG00"/>
<keyword evidence="10" id="KW-1185">Reference proteome</keyword>
<keyword evidence="6" id="KW-0456">Lyase</keyword>
<sequence length="261" mass="28436">MSSQDPLAHDTVFINSLSTSPTIGKDWWGRVRPQPLSITVHLHLQAEYLNEAGATDDVRDSVHYGELCKGVMDLVYGPNAQEFDGLRDFARAVAKTAFALTGVVAVQRAVVAVKSEKLIPLAGEFILEISTSYTEEVIEGTESVRVTIKDLVLSTIIGVNPPEREAKQRVITTIFVHEKPGHGVPVDYAALSSVISNDIGSSSYLTLEKFVLETIRIICRFSETIDVVTVKVEKPSALSFAQTAGVQITRSRAAFLAQHGQ</sequence>